<evidence type="ECO:0000313" key="1">
    <source>
        <dbReference type="EMBL" id="MPM15955.1"/>
    </source>
</evidence>
<organism evidence="1">
    <name type="scientific">bioreactor metagenome</name>
    <dbReference type="NCBI Taxonomy" id="1076179"/>
    <lineage>
        <taxon>unclassified sequences</taxon>
        <taxon>metagenomes</taxon>
        <taxon>ecological metagenomes</taxon>
    </lineage>
</organism>
<reference evidence="1" key="1">
    <citation type="submission" date="2019-08" db="EMBL/GenBank/DDBJ databases">
        <authorList>
            <person name="Kucharzyk K."/>
            <person name="Murdoch R.W."/>
            <person name="Higgins S."/>
            <person name="Loffler F."/>
        </authorList>
    </citation>
    <scope>NUCLEOTIDE SEQUENCE</scope>
</reference>
<dbReference type="EMBL" id="VSSQ01002527">
    <property type="protein sequence ID" value="MPM15955.1"/>
    <property type="molecule type" value="Genomic_DNA"/>
</dbReference>
<name>A0A644XID4_9ZZZZ</name>
<dbReference type="AlphaFoldDB" id="A0A644XID4"/>
<comment type="caution">
    <text evidence="1">The sequence shown here is derived from an EMBL/GenBank/DDBJ whole genome shotgun (WGS) entry which is preliminary data.</text>
</comment>
<protein>
    <submittedName>
        <fullName evidence="1">Uncharacterized protein</fullName>
    </submittedName>
</protein>
<sequence length="247" mass="28718">MGKYTKDELISELYKVENFQFFYKNRVIDFRGPRSGSEEKYTEIIAEWVIKHAGRFQTIVPIQCKNSYYSLGHDKIAETHNGTTEKHLAQKMYRQRKMPGVGSLLDFKVPLNDKQNGGAGEIDLLVFDEEKKILRILELKHPNAEDTMLHCVLEAYSYLKLVDKEKKLIRDFNSDGNANIPEDASIVACPFVFQHKCDKDGKPIEEDTTQYREMKVERPKLKRLMELLNVKPLFVEVTEDFYTASEL</sequence>
<accession>A0A644XID4</accession>
<gene>
    <name evidence="1" type="ORF">SDC9_62329</name>
</gene>
<proteinExistence type="predicted"/>